<dbReference type="EMBL" id="OZ023706">
    <property type="protein sequence ID" value="CAK9876698.1"/>
    <property type="molecule type" value="Genomic_DNA"/>
</dbReference>
<evidence type="ECO:0000313" key="4">
    <source>
        <dbReference type="Proteomes" id="UP001497522"/>
    </source>
</evidence>
<dbReference type="InterPro" id="IPR008496">
    <property type="entry name" value="TMEM222/RTE1"/>
</dbReference>
<feature type="transmembrane region" description="Helical" evidence="2">
    <location>
        <begin position="280"/>
        <end position="301"/>
    </location>
</feature>
<proteinExistence type="predicted"/>
<protein>
    <submittedName>
        <fullName evidence="3">Uncharacterized protein</fullName>
    </submittedName>
</protein>
<keyword evidence="4" id="KW-1185">Reference proteome</keyword>
<evidence type="ECO:0000313" key="3">
    <source>
        <dbReference type="EMBL" id="CAK9876698.1"/>
    </source>
</evidence>
<feature type="compositionally biased region" description="Polar residues" evidence="1">
    <location>
        <begin position="37"/>
        <end position="46"/>
    </location>
</feature>
<dbReference type="PANTHER" id="PTHR20921:SF0">
    <property type="entry name" value="TRANSMEMBRANE PROTEIN 222"/>
    <property type="match status" value="1"/>
</dbReference>
<organism evidence="3 4">
    <name type="scientific">Sphagnum jensenii</name>
    <dbReference type="NCBI Taxonomy" id="128206"/>
    <lineage>
        <taxon>Eukaryota</taxon>
        <taxon>Viridiplantae</taxon>
        <taxon>Streptophyta</taxon>
        <taxon>Embryophyta</taxon>
        <taxon>Bryophyta</taxon>
        <taxon>Sphagnophytina</taxon>
        <taxon>Sphagnopsida</taxon>
        <taxon>Sphagnales</taxon>
        <taxon>Sphagnaceae</taxon>
        <taxon>Sphagnum</taxon>
    </lineage>
</organism>
<name>A0ABP1BMN1_9BRYO</name>
<dbReference type="PANTHER" id="PTHR20921">
    <property type="entry name" value="TRANSMEMBRANE PROTEIN 222"/>
    <property type="match status" value="1"/>
</dbReference>
<evidence type="ECO:0000256" key="2">
    <source>
        <dbReference type="SAM" id="Phobius"/>
    </source>
</evidence>
<dbReference type="Proteomes" id="UP001497522">
    <property type="component" value="Chromosome 5"/>
</dbReference>
<keyword evidence="2" id="KW-0472">Membrane</keyword>
<reference evidence="3" key="1">
    <citation type="submission" date="2024-03" db="EMBL/GenBank/DDBJ databases">
        <authorList>
            <consortium name="ELIXIR-Norway"/>
            <consortium name="Elixir Norway"/>
        </authorList>
    </citation>
    <scope>NUCLEOTIDE SEQUENCE</scope>
</reference>
<evidence type="ECO:0000256" key="1">
    <source>
        <dbReference type="SAM" id="MobiDB-lite"/>
    </source>
</evidence>
<sequence>MRNNTTSSSSSSSSSSAFVVACRRARDPMPLAPAQQALLQNTLTTRSSHRGRPGTKSSSSSPSRHSRRAREASSSSPQYNNMYLCCAQVLRVGEPEVSHIDIKKARFPCCLVWTPLPVVAWLVPFIGHLGICREDGVILDFAGPYFVNVDNFAFGSTAKYLRLNPEKCCFPPHLSGHTCSDPFQHTDRGTAISWDDGLETTMRNYQHKLYNLFTCNCHSFVANALNRMAYRGSIKWNLVNVLALVFFKGQYVSYWALVRTYAPFVVVLILGLVMTGWPFLIAWSIFVGLMVTWFLIGTYCLRGLIES</sequence>
<dbReference type="Pfam" id="PF05608">
    <property type="entry name" value="RTE1"/>
    <property type="match status" value="1"/>
</dbReference>
<accession>A0ABP1BMN1</accession>
<keyword evidence="2" id="KW-0812">Transmembrane</keyword>
<feature type="transmembrane region" description="Helical" evidence="2">
    <location>
        <begin position="228"/>
        <end position="247"/>
    </location>
</feature>
<gene>
    <name evidence="3" type="ORF">CSSPJE1EN2_LOCUS18740</name>
</gene>
<feature type="region of interest" description="Disordered" evidence="1">
    <location>
        <begin position="33"/>
        <end position="75"/>
    </location>
</feature>
<keyword evidence="2" id="KW-1133">Transmembrane helix</keyword>
<dbReference type="PROSITE" id="PS51257">
    <property type="entry name" value="PROKAR_LIPOPROTEIN"/>
    <property type="match status" value="1"/>
</dbReference>